<feature type="domain" description="HTH merR-type" evidence="2">
    <location>
        <begin position="1"/>
        <end position="54"/>
    </location>
</feature>
<dbReference type="PANTHER" id="PTHR30204:SF93">
    <property type="entry name" value="HTH MERR-TYPE DOMAIN-CONTAINING PROTEIN"/>
    <property type="match status" value="1"/>
</dbReference>
<evidence type="ECO:0000313" key="3">
    <source>
        <dbReference type="EMBL" id="MFD0926866.1"/>
    </source>
</evidence>
<evidence type="ECO:0000256" key="1">
    <source>
        <dbReference type="ARBA" id="ARBA00023125"/>
    </source>
</evidence>
<dbReference type="PANTHER" id="PTHR30204">
    <property type="entry name" value="REDOX-CYCLING DRUG-SENSING TRANSCRIPTIONAL ACTIVATOR SOXR"/>
    <property type="match status" value="1"/>
</dbReference>
<dbReference type="InterPro" id="IPR011989">
    <property type="entry name" value="ARM-like"/>
</dbReference>
<dbReference type="InterPro" id="IPR016024">
    <property type="entry name" value="ARM-type_fold"/>
</dbReference>
<name>A0ABW3G8U3_9NOCA</name>
<evidence type="ECO:0000259" key="2">
    <source>
        <dbReference type="PROSITE" id="PS50937"/>
    </source>
</evidence>
<evidence type="ECO:0000313" key="4">
    <source>
        <dbReference type="Proteomes" id="UP001597068"/>
    </source>
</evidence>
<keyword evidence="1" id="KW-0238">DNA-binding</keyword>
<accession>A0ABW3G8U3</accession>
<comment type="caution">
    <text evidence="3">The sequence shown here is derived from an EMBL/GenBank/DDBJ whole genome shotgun (WGS) entry which is preliminary data.</text>
</comment>
<protein>
    <submittedName>
        <fullName evidence="3">MerR family transcriptional regulator</fullName>
    </submittedName>
</protein>
<organism evidence="3 4">
    <name type="scientific">Williamsia deligens</name>
    <dbReference type="NCBI Taxonomy" id="321325"/>
    <lineage>
        <taxon>Bacteria</taxon>
        <taxon>Bacillati</taxon>
        <taxon>Actinomycetota</taxon>
        <taxon>Actinomycetes</taxon>
        <taxon>Mycobacteriales</taxon>
        <taxon>Nocardiaceae</taxon>
        <taxon>Williamsia</taxon>
    </lineage>
</organism>
<dbReference type="Gene3D" id="1.25.10.10">
    <property type="entry name" value="Leucine-rich Repeat Variant"/>
    <property type="match status" value="1"/>
</dbReference>
<dbReference type="SUPFAM" id="SSF46955">
    <property type="entry name" value="Putative DNA-binding domain"/>
    <property type="match status" value="1"/>
</dbReference>
<reference evidence="4" key="1">
    <citation type="journal article" date="2019" name="Int. J. Syst. Evol. Microbiol.">
        <title>The Global Catalogue of Microorganisms (GCM) 10K type strain sequencing project: providing services to taxonomists for standard genome sequencing and annotation.</title>
        <authorList>
            <consortium name="The Broad Institute Genomics Platform"/>
            <consortium name="The Broad Institute Genome Sequencing Center for Infectious Disease"/>
            <person name="Wu L."/>
            <person name="Ma J."/>
        </authorList>
    </citation>
    <scope>NUCLEOTIDE SEQUENCE [LARGE SCALE GENOMIC DNA]</scope>
    <source>
        <strain evidence="4">CCUG 50873</strain>
    </source>
</reference>
<dbReference type="PROSITE" id="PS50937">
    <property type="entry name" value="HTH_MERR_2"/>
    <property type="match status" value="1"/>
</dbReference>
<proteinExistence type="predicted"/>
<dbReference type="InterPro" id="IPR000551">
    <property type="entry name" value="MerR-type_HTH_dom"/>
</dbReference>
<dbReference type="SMART" id="SM00422">
    <property type="entry name" value="HTH_MERR"/>
    <property type="match status" value="1"/>
</dbReference>
<dbReference type="EMBL" id="JBHTIL010000001">
    <property type="protein sequence ID" value="MFD0926866.1"/>
    <property type="molecule type" value="Genomic_DNA"/>
</dbReference>
<dbReference type="Pfam" id="PF13411">
    <property type="entry name" value="MerR_1"/>
    <property type="match status" value="1"/>
</dbReference>
<dbReference type="InterPro" id="IPR009061">
    <property type="entry name" value="DNA-bd_dom_put_sf"/>
</dbReference>
<dbReference type="InterPro" id="IPR047057">
    <property type="entry name" value="MerR_fam"/>
</dbReference>
<dbReference type="SUPFAM" id="SSF48371">
    <property type="entry name" value="ARM repeat"/>
    <property type="match status" value="1"/>
</dbReference>
<gene>
    <name evidence="3" type="ORF">ACFQ04_14085</name>
</gene>
<sequence>MLRHYDAMGLVSPGRRAGNGYRDYTDADIDRLFRVESLRSLGLPLQSIREALQDGDIPVALVDELMDRARDRIDRERRLVVRLTDVRASGASSWRDVLDVVALLQELDSPDPLRRTRVVLSADGPVPVTATVAALLAEDEANVAGALQWSVLRSIDAAVPHLVAAVRSDDTRARRRAMEVITAAARSDAAAVMPVLREAVTHPDPVVRDRAVVTLGGLGETEVVDHLVAKVVRGADDVEAAETLGHLAREHDITTDIVTAIERELVGVADPGARGRLVQALGELAGERVRMVLVGLVDDSVPAVALTAQYLLTVGSDG</sequence>
<keyword evidence="4" id="KW-1185">Reference proteome</keyword>
<dbReference type="Proteomes" id="UP001597068">
    <property type="component" value="Unassembled WGS sequence"/>
</dbReference>
<dbReference type="Pfam" id="PF13646">
    <property type="entry name" value="HEAT_2"/>
    <property type="match status" value="1"/>
</dbReference>
<dbReference type="Gene3D" id="1.10.1660.10">
    <property type="match status" value="1"/>
</dbReference>